<gene>
    <name evidence="1" type="ORF">SVIM_LOCUS173875</name>
</gene>
<reference evidence="1" key="1">
    <citation type="submission" date="2019-03" db="EMBL/GenBank/DDBJ databases">
        <authorList>
            <person name="Mank J."/>
            <person name="Almeida P."/>
        </authorList>
    </citation>
    <scope>NUCLEOTIDE SEQUENCE</scope>
    <source>
        <strain evidence="1">78183</strain>
    </source>
</reference>
<dbReference type="EMBL" id="CAADRP010001112">
    <property type="protein sequence ID" value="VFU35180.1"/>
    <property type="molecule type" value="Genomic_DNA"/>
</dbReference>
<name>A0A6N2L2T0_SALVM</name>
<evidence type="ECO:0000313" key="1">
    <source>
        <dbReference type="EMBL" id="VFU35180.1"/>
    </source>
</evidence>
<proteinExistence type="predicted"/>
<organism evidence="1">
    <name type="scientific">Salix viminalis</name>
    <name type="common">Common osier</name>
    <name type="synonym">Basket willow</name>
    <dbReference type="NCBI Taxonomy" id="40686"/>
    <lineage>
        <taxon>Eukaryota</taxon>
        <taxon>Viridiplantae</taxon>
        <taxon>Streptophyta</taxon>
        <taxon>Embryophyta</taxon>
        <taxon>Tracheophyta</taxon>
        <taxon>Spermatophyta</taxon>
        <taxon>Magnoliopsida</taxon>
        <taxon>eudicotyledons</taxon>
        <taxon>Gunneridae</taxon>
        <taxon>Pentapetalae</taxon>
        <taxon>rosids</taxon>
        <taxon>fabids</taxon>
        <taxon>Malpighiales</taxon>
        <taxon>Salicaceae</taxon>
        <taxon>Saliceae</taxon>
        <taxon>Salix</taxon>
    </lineage>
</organism>
<accession>A0A6N2L2T0</accession>
<sequence>MEVCRQGDEDVSLIATNHLLPEEKQLDIRGDRFATTYNRSPPHNLSSCSSNGNHSADRIFKTQVFSSSITVKQSKTKIDPS</sequence>
<protein>
    <submittedName>
        <fullName evidence="1">Uncharacterized protein</fullName>
    </submittedName>
</protein>
<dbReference type="AlphaFoldDB" id="A0A6N2L2T0"/>